<feature type="compositionally biased region" description="Polar residues" evidence="12">
    <location>
        <begin position="978"/>
        <end position="990"/>
    </location>
</feature>
<dbReference type="STRING" id="946122.A0A0C2SXC4"/>
<evidence type="ECO:0000256" key="4">
    <source>
        <dbReference type="ARBA" id="ARBA00017923"/>
    </source>
</evidence>
<evidence type="ECO:0000256" key="5">
    <source>
        <dbReference type="ARBA" id="ARBA00018978"/>
    </source>
</evidence>
<evidence type="ECO:0000256" key="9">
    <source>
        <dbReference type="ARBA" id="ARBA00022927"/>
    </source>
</evidence>
<feature type="region of interest" description="Disordered" evidence="12">
    <location>
        <begin position="795"/>
        <end position="880"/>
    </location>
</feature>
<dbReference type="GO" id="GO:0035091">
    <property type="term" value="F:phosphatidylinositol binding"/>
    <property type="evidence" value="ECO:0007669"/>
    <property type="project" value="InterPro"/>
</dbReference>
<feature type="domain" description="SH3" evidence="13">
    <location>
        <begin position="359"/>
        <end position="418"/>
    </location>
</feature>
<gene>
    <name evidence="15" type="ORF">M378DRAFT_181094</name>
</gene>
<feature type="compositionally biased region" description="Low complexity" evidence="12">
    <location>
        <begin position="286"/>
        <end position="313"/>
    </location>
</feature>
<evidence type="ECO:0000259" key="13">
    <source>
        <dbReference type="PROSITE" id="PS50002"/>
    </source>
</evidence>
<keyword evidence="6 11" id="KW-0728">SH3 domain</keyword>
<dbReference type="InterPro" id="IPR036028">
    <property type="entry name" value="SH3-like_dom_sf"/>
</dbReference>
<keyword evidence="9" id="KW-0653">Protein transport</keyword>
<dbReference type="GO" id="GO:0010008">
    <property type="term" value="C:endosome membrane"/>
    <property type="evidence" value="ECO:0007669"/>
    <property type="project" value="UniProtKB-SubCell"/>
</dbReference>
<feature type="compositionally biased region" description="Low complexity" evidence="12">
    <location>
        <begin position="197"/>
        <end position="218"/>
    </location>
</feature>
<proteinExistence type="inferred from homology"/>
<dbReference type="Pfam" id="PF03127">
    <property type="entry name" value="GAT"/>
    <property type="match status" value="1"/>
</dbReference>
<feature type="compositionally biased region" description="Polar residues" evidence="12">
    <location>
        <begin position="838"/>
        <end position="848"/>
    </location>
</feature>
<dbReference type="Proteomes" id="UP000054549">
    <property type="component" value="Unassembled WGS sequence"/>
</dbReference>
<dbReference type="GO" id="GO:0043130">
    <property type="term" value="F:ubiquitin binding"/>
    <property type="evidence" value="ECO:0007669"/>
    <property type="project" value="InterPro"/>
</dbReference>
<feature type="region of interest" description="Disordered" evidence="12">
    <location>
        <begin position="1029"/>
        <end position="1048"/>
    </location>
</feature>
<accession>A0A0C2SXC4</accession>
<dbReference type="SUPFAM" id="SSF48464">
    <property type="entry name" value="ENTH/VHS domain"/>
    <property type="match status" value="1"/>
</dbReference>
<dbReference type="PRINTS" id="PR00452">
    <property type="entry name" value="SH3DOMAIN"/>
</dbReference>
<comment type="similarity">
    <text evidence="3">Belongs to the STAM family.</text>
</comment>
<reference evidence="15 16" key="1">
    <citation type="submission" date="2014-04" db="EMBL/GenBank/DDBJ databases">
        <title>Evolutionary Origins and Diversification of the Mycorrhizal Mutualists.</title>
        <authorList>
            <consortium name="DOE Joint Genome Institute"/>
            <consortium name="Mycorrhizal Genomics Consortium"/>
            <person name="Kohler A."/>
            <person name="Kuo A."/>
            <person name="Nagy L.G."/>
            <person name="Floudas D."/>
            <person name="Copeland A."/>
            <person name="Barry K.W."/>
            <person name="Cichocki N."/>
            <person name="Veneault-Fourrey C."/>
            <person name="LaButti K."/>
            <person name="Lindquist E.A."/>
            <person name="Lipzen A."/>
            <person name="Lundell T."/>
            <person name="Morin E."/>
            <person name="Murat C."/>
            <person name="Riley R."/>
            <person name="Ohm R."/>
            <person name="Sun H."/>
            <person name="Tunlid A."/>
            <person name="Henrissat B."/>
            <person name="Grigoriev I.V."/>
            <person name="Hibbett D.S."/>
            <person name="Martin F."/>
        </authorList>
    </citation>
    <scope>NUCLEOTIDE SEQUENCE [LARGE SCALE GENOMIC DNA]</scope>
    <source>
        <strain evidence="15 16">Koide BX008</strain>
    </source>
</reference>
<dbReference type="InterPro" id="IPR002014">
    <property type="entry name" value="VHS_dom"/>
</dbReference>
<dbReference type="PANTHER" id="PTHR45929:SF3">
    <property type="entry name" value="JAK PATHWAY SIGNAL TRANSDUCTION ADAPTOR MOLECULE"/>
    <property type="match status" value="1"/>
</dbReference>
<feature type="compositionally biased region" description="Low complexity" evidence="12">
    <location>
        <begin position="795"/>
        <end position="837"/>
    </location>
</feature>
<dbReference type="Gene3D" id="1.20.5.1940">
    <property type="match status" value="1"/>
</dbReference>
<comment type="subcellular location">
    <subcellularLocation>
        <location evidence="2">Endosome membrane</location>
        <topology evidence="2">Peripheral membrane protein</topology>
        <orientation evidence="2">Cytoplasmic side</orientation>
    </subcellularLocation>
</comment>
<protein>
    <recommendedName>
        <fullName evidence="4">Class E vacuolar protein-sorting machinery protein HSE1</fullName>
    </recommendedName>
    <alternativeName>
        <fullName evidence="5">Class E vacuolar protein-sorting machinery protein hse1</fullName>
    </alternativeName>
</protein>
<dbReference type="InterPro" id="IPR001452">
    <property type="entry name" value="SH3_domain"/>
</dbReference>
<keyword evidence="8" id="KW-0967">Endosome</keyword>
<evidence type="ECO:0000256" key="1">
    <source>
        <dbReference type="ARBA" id="ARBA00002654"/>
    </source>
</evidence>
<dbReference type="InterPro" id="IPR004152">
    <property type="entry name" value="GAT_dom"/>
</dbReference>
<evidence type="ECO:0000256" key="7">
    <source>
        <dbReference type="ARBA" id="ARBA00022448"/>
    </source>
</evidence>
<feature type="compositionally biased region" description="Low complexity" evidence="12">
    <location>
        <begin position="849"/>
        <end position="873"/>
    </location>
</feature>
<feature type="compositionally biased region" description="Low complexity" evidence="12">
    <location>
        <begin position="637"/>
        <end position="675"/>
    </location>
</feature>
<feature type="compositionally biased region" description="Low complexity" evidence="12">
    <location>
        <begin position="324"/>
        <end position="355"/>
    </location>
</feature>
<evidence type="ECO:0000256" key="10">
    <source>
        <dbReference type="ARBA" id="ARBA00023136"/>
    </source>
</evidence>
<dbReference type="SMART" id="SM00288">
    <property type="entry name" value="VHS"/>
    <property type="match status" value="1"/>
</dbReference>
<dbReference type="Gene3D" id="1.25.40.90">
    <property type="match status" value="1"/>
</dbReference>
<feature type="domain" description="VHS" evidence="14">
    <location>
        <begin position="17"/>
        <end position="157"/>
    </location>
</feature>
<evidence type="ECO:0000313" key="15">
    <source>
        <dbReference type="EMBL" id="KIL58789.1"/>
    </source>
</evidence>
<dbReference type="CDD" id="cd21386">
    <property type="entry name" value="GAT_Hse1"/>
    <property type="match status" value="1"/>
</dbReference>
<dbReference type="GO" id="GO:0043328">
    <property type="term" value="P:protein transport to vacuole involved in ubiquitin-dependent protein catabolic process via the multivesicular body sorting pathway"/>
    <property type="evidence" value="ECO:0007669"/>
    <property type="project" value="TreeGrafter"/>
</dbReference>
<sequence>MFGGNTTNAYDDIVGKTTDENLTSENWELILNLCDKVVDEGQDGSSQTGWPSLRARTVIAAILKRLAHRNPNVQLYALSLAEALSKNCGVEMNREIASKAFTQGLEKLITDRNTHDKVKKRALVLISMWTADFENDTSLGVMEDCYNTLKGKGFKFETPQEPVPPTVDDEIRRKEEEELQRVLELSMQDKGGRGQWSQYSLAASSSSPSSAQPTATPSNTKDNAPSRSASLALKPQQQRQQFQAPTYQGGYVPAKTPSPSPPSPVHQQHQPYKPHHHHSPTRAAHSQPQPQRQPSVREQPPAAHSHPQPQRQPSNHEQPPGVISPTSSTGSLATTGTTPTTITLSSVDTTGSTSSSIASIITRVRALHTFEPTEPGELPFEKGDIIRVVDRGYKDWWRGQLKGRTGIFPVNYVEPMPEPTAADMAKETEQESAVFSQAVNVEKLLSMLRNFDPQADNLADNEEIQELYRSCMALRPKIVKLIDKYSQKRADLVSMNETFIRARAIFDQMMEDSLARHTASIYDSAAYRSYPPPAVDPRARVASPANAPPGSHAFSWNSAVYDQPGYNMYSAPAATQHPQRDPSVGVPYSAPTAVPTMAAGTNHADSAPQYGYVSAQGGYHTAPYPGQGLPTPYAADPGTQPTTQQTPVPHQQLQAQAQAQSQPQAYHQDYQQQPQGPVPAPYAADPGTQPTTQQAPAPYQQLQAQAQAQSQPQVYRQDYQQQPAHAYSPQAQSAQTQPAPVQAAQSQHVPIQQYPSQPQQQQPQQLSPDVQLQALPQIHAQPQQQHLTIDTATVGQVQQAAQPQPQPQLQQQQQMPQGQGQPQGQVAQVGVHGGVAQSHETQAQVAQVSQSDNTTTSPQSQTQAQPQQQTGPPYAFDPYTTYADPNVQAWAQYYAQGGKDPAGAVYFLSVPGVTDEQLQPQPQHGQQGQQQQGQQGQGQQQQSQAQGHDQFGYQQNQADASSTTSLTADGTVVPTVSVGATSPNSTSSPSHAHPEQYPAPTGSPESNQRQRVGSQSSYSSLANAASGTAVVGSAGSPGRTVHGSQQPSWLLPRRTAASPTPQASVPAVAAAVATSIPGGYPAMDPGAGVAGTQPYHALSNQFAGMSVAEQQ</sequence>
<dbReference type="InterPro" id="IPR003903">
    <property type="entry name" value="UIM_dom"/>
</dbReference>
<dbReference type="CDD" id="cd11805">
    <property type="entry name" value="SH3_GRB2_like_C"/>
    <property type="match status" value="1"/>
</dbReference>
<feature type="compositionally biased region" description="Polar residues" evidence="12">
    <location>
        <begin position="219"/>
        <end position="229"/>
    </location>
</feature>
<evidence type="ECO:0000256" key="3">
    <source>
        <dbReference type="ARBA" id="ARBA00009666"/>
    </source>
</evidence>
<feature type="compositionally biased region" description="Polar residues" evidence="12">
    <location>
        <begin position="1003"/>
        <end position="1021"/>
    </location>
</feature>
<name>A0A0C2SXC4_AMAMK</name>
<dbReference type="HOGENOM" id="CLU_010104_1_0_1"/>
<keyword evidence="16" id="KW-1185">Reference proteome</keyword>
<dbReference type="Pfam" id="PF14604">
    <property type="entry name" value="SH3_9"/>
    <property type="match status" value="1"/>
</dbReference>
<keyword evidence="7" id="KW-0813">Transport</keyword>
<dbReference type="GO" id="GO:0033565">
    <property type="term" value="C:ESCRT-0 complex"/>
    <property type="evidence" value="ECO:0007669"/>
    <property type="project" value="TreeGrafter"/>
</dbReference>
<dbReference type="Pfam" id="PF00790">
    <property type="entry name" value="VHS"/>
    <property type="match status" value="1"/>
</dbReference>
<evidence type="ECO:0000256" key="12">
    <source>
        <dbReference type="SAM" id="MobiDB-lite"/>
    </source>
</evidence>
<dbReference type="CDD" id="cd16978">
    <property type="entry name" value="VHS_HSE1"/>
    <property type="match status" value="1"/>
</dbReference>
<feature type="compositionally biased region" description="Low complexity" evidence="12">
    <location>
        <begin position="917"/>
        <end position="950"/>
    </location>
</feature>
<feature type="compositionally biased region" description="Polar residues" evidence="12">
    <location>
        <begin position="952"/>
        <end position="968"/>
    </location>
</feature>
<evidence type="ECO:0000256" key="2">
    <source>
        <dbReference type="ARBA" id="ARBA00004125"/>
    </source>
</evidence>
<evidence type="ECO:0000256" key="11">
    <source>
        <dbReference type="PROSITE-ProRule" id="PRU00192"/>
    </source>
</evidence>
<dbReference type="InParanoid" id="A0A0C2SXC4"/>
<dbReference type="InterPro" id="IPR050670">
    <property type="entry name" value="STAM"/>
</dbReference>
<dbReference type="AlphaFoldDB" id="A0A0C2SXC4"/>
<dbReference type="InterPro" id="IPR008942">
    <property type="entry name" value="ENTH_VHS"/>
</dbReference>
<dbReference type="SUPFAM" id="SSF50044">
    <property type="entry name" value="SH3-domain"/>
    <property type="match status" value="1"/>
</dbReference>
<dbReference type="Gene3D" id="2.30.30.40">
    <property type="entry name" value="SH3 Domains"/>
    <property type="match status" value="1"/>
</dbReference>
<dbReference type="SUPFAM" id="SSF89009">
    <property type="entry name" value="GAT-like domain"/>
    <property type="match status" value="1"/>
</dbReference>
<feature type="region of interest" description="Disordered" evidence="12">
    <location>
        <begin position="621"/>
        <end position="768"/>
    </location>
</feature>
<dbReference type="PROSITE" id="PS50179">
    <property type="entry name" value="VHS"/>
    <property type="match status" value="1"/>
</dbReference>
<dbReference type="PROSITE" id="PS50002">
    <property type="entry name" value="SH3"/>
    <property type="match status" value="1"/>
</dbReference>
<evidence type="ECO:0000259" key="14">
    <source>
        <dbReference type="PROSITE" id="PS50179"/>
    </source>
</evidence>
<feature type="region of interest" description="Disordered" evidence="12">
    <location>
        <begin position="185"/>
        <end position="355"/>
    </location>
</feature>
<organism evidence="15 16">
    <name type="scientific">Amanita muscaria (strain Koide BX008)</name>
    <dbReference type="NCBI Taxonomy" id="946122"/>
    <lineage>
        <taxon>Eukaryota</taxon>
        <taxon>Fungi</taxon>
        <taxon>Dikarya</taxon>
        <taxon>Basidiomycota</taxon>
        <taxon>Agaricomycotina</taxon>
        <taxon>Agaricomycetes</taxon>
        <taxon>Agaricomycetidae</taxon>
        <taxon>Agaricales</taxon>
        <taxon>Pluteineae</taxon>
        <taxon>Amanitaceae</taxon>
        <taxon>Amanita</taxon>
    </lineage>
</organism>
<dbReference type="PANTHER" id="PTHR45929">
    <property type="entry name" value="JAK PATHWAY SIGNAL TRANSDUCTION ADAPTOR MOLECULE"/>
    <property type="match status" value="1"/>
</dbReference>
<comment type="function">
    <text evidence="1">Component of the ESCRT-0 complex which is the sorting receptor for ubiquitinated cargo proteins at the multivesicular body (MVB).</text>
</comment>
<dbReference type="EMBL" id="KN818329">
    <property type="protein sequence ID" value="KIL58789.1"/>
    <property type="molecule type" value="Genomic_DNA"/>
</dbReference>
<feature type="compositionally biased region" description="Low complexity" evidence="12">
    <location>
        <begin position="683"/>
        <end position="768"/>
    </location>
</feature>
<evidence type="ECO:0000256" key="8">
    <source>
        <dbReference type="ARBA" id="ARBA00022753"/>
    </source>
</evidence>
<evidence type="ECO:0000313" key="16">
    <source>
        <dbReference type="Proteomes" id="UP000054549"/>
    </source>
</evidence>
<dbReference type="SMART" id="SM00326">
    <property type="entry name" value="SH3"/>
    <property type="match status" value="1"/>
</dbReference>
<feature type="region of interest" description="Disordered" evidence="12">
    <location>
        <begin position="915"/>
        <end position="1021"/>
    </location>
</feature>
<dbReference type="OrthoDB" id="10255964at2759"/>
<evidence type="ECO:0000256" key="6">
    <source>
        <dbReference type="ARBA" id="ARBA00022443"/>
    </source>
</evidence>
<dbReference type="PROSITE" id="PS50330">
    <property type="entry name" value="UIM"/>
    <property type="match status" value="1"/>
</dbReference>
<keyword evidence="10" id="KW-0472">Membrane</keyword>